<dbReference type="AlphaFoldDB" id="A0ABD1HEI4"/>
<keyword evidence="3" id="KW-1185">Reference proteome</keyword>
<evidence type="ECO:0000313" key="2">
    <source>
        <dbReference type="EMBL" id="KAL1554865.1"/>
    </source>
</evidence>
<keyword evidence="1" id="KW-1133">Transmembrane helix</keyword>
<organism evidence="2 3">
    <name type="scientific">Salvia divinorum</name>
    <name type="common">Maria pastora</name>
    <name type="synonym">Diviner's sage</name>
    <dbReference type="NCBI Taxonomy" id="28513"/>
    <lineage>
        <taxon>Eukaryota</taxon>
        <taxon>Viridiplantae</taxon>
        <taxon>Streptophyta</taxon>
        <taxon>Embryophyta</taxon>
        <taxon>Tracheophyta</taxon>
        <taxon>Spermatophyta</taxon>
        <taxon>Magnoliopsida</taxon>
        <taxon>eudicotyledons</taxon>
        <taxon>Gunneridae</taxon>
        <taxon>Pentapetalae</taxon>
        <taxon>asterids</taxon>
        <taxon>lamiids</taxon>
        <taxon>Lamiales</taxon>
        <taxon>Lamiaceae</taxon>
        <taxon>Nepetoideae</taxon>
        <taxon>Mentheae</taxon>
        <taxon>Salviinae</taxon>
        <taxon>Salvia</taxon>
        <taxon>Salvia subgen. Calosphace</taxon>
    </lineage>
</organism>
<dbReference type="EMBL" id="JBEAFC010000006">
    <property type="protein sequence ID" value="KAL1554865.1"/>
    <property type="molecule type" value="Genomic_DNA"/>
</dbReference>
<accession>A0ABD1HEI4</accession>
<dbReference type="Proteomes" id="UP001567538">
    <property type="component" value="Unassembled WGS sequence"/>
</dbReference>
<gene>
    <name evidence="2" type="ORF">AAHA92_15373</name>
</gene>
<comment type="caution">
    <text evidence="2">The sequence shown here is derived from an EMBL/GenBank/DDBJ whole genome shotgun (WGS) entry which is preliminary data.</text>
</comment>
<name>A0ABD1HEI4_SALDI</name>
<sequence length="115" mass="13203">MSYATIEWWGRRVWFEVFLAMCVHIYIYSGGLSMSSFLLGVEWQGCLALLGLDDDGMIGCQPDSHGCWAKLAKTVYLAREKMARSSIYFGSLNMRRNENLEAMQEGMRICDWSQL</sequence>
<keyword evidence="1" id="KW-0472">Membrane</keyword>
<keyword evidence="1" id="KW-0812">Transmembrane</keyword>
<evidence type="ECO:0000313" key="3">
    <source>
        <dbReference type="Proteomes" id="UP001567538"/>
    </source>
</evidence>
<proteinExistence type="predicted"/>
<protein>
    <submittedName>
        <fullName evidence="2">Uncharacterized protein</fullName>
    </submittedName>
</protein>
<feature type="transmembrane region" description="Helical" evidence="1">
    <location>
        <begin position="12"/>
        <end position="29"/>
    </location>
</feature>
<reference evidence="2 3" key="1">
    <citation type="submission" date="2024-06" db="EMBL/GenBank/DDBJ databases">
        <title>A chromosome level genome sequence of Diviner's sage (Salvia divinorum).</title>
        <authorList>
            <person name="Ford S.A."/>
            <person name="Ro D.-K."/>
            <person name="Ness R.W."/>
            <person name="Phillips M.A."/>
        </authorList>
    </citation>
    <scope>NUCLEOTIDE SEQUENCE [LARGE SCALE GENOMIC DNA]</scope>
    <source>
        <strain evidence="2">SAF-2024a</strain>
        <tissue evidence="2">Leaf</tissue>
    </source>
</reference>
<evidence type="ECO:0000256" key="1">
    <source>
        <dbReference type="SAM" id="Phobius"/>
    </source>
</evidence>